<dbReference type="EMBL" id="JAPUUL010001657">
    <property type="protein sequence ID" value="KAJ8126875.1"/>
    <property type="molecule type" value="Genomic_DNA"/>
</dbReference>
<accession>A0ACC2JH87</accession>
<evidence type="ECO:0000313" key="2">
    <source>
        <dbReference type="Proteomes" id="UP001153332"/>
    </source>
</evidence>
<name>A0ACC2JH87_9PEZI</name>
<sequence length="727" mass="83317">MEVIGLVAAIPGLIEITQTTISLVQTFINHGSFMKQITELLDQLESIERILQDIQGRLKSSTIHRSDFSRLTTEVHGLKSELTALNDLLKSLAADPSRKVKVLQRGRLLISGFEGKIKKCSERLDKATSLMLIILTQHSAITEGMYESLLQYGCLRMVEILTLSRSDRLKLRDVLLLPCGYEFIPQKLQGTCEWIWSHPTFCQWREGPTDTSPVGHEHRLLCIYGPKGCGKSVLAASIVEKLNFPFNSAVGFSFWAGSHNQQKLPAFLRTFLWHLIQRIPGDNLTEISKPLQESIPLTEKALENLISLAFKTIKSQVYCIIDGIDESVDDWARLETGGLRLVLNLIKKHSNLRFILLGRDASMRVATSATPLSIEITEDLVRPDINQLISHHLDGSLKMRDEATRKLVQETLQESSRVMFLWVSLIFGELNRCHLQSEILRTLQQVPRDLDREYHRLFLRLQDRLGGKSKTPSLSMERAKCLLSWIIATPEPLTYEELRCAFAISQCPDEGYKQYFLSEDSIMDSCGDFIRVSDGRYHMIHASITEFLTRSIELWQDEDEMINYFRIDIKQSQSRMCLECLTYFRRVDLGYPLIDASALMTYINLPIFSCALKFALIYFRITHACEDYETVCERISDYTSTPQFHSMVEYGLFVCQNEATATFSEKQVEVLNFISWMTIEKRVDQLPTLLLGGMKFQEELARREGVYGPDNVQFRTWKSLINRMTQG</sequence>
<evidence type="ECO:0000313" key="1">
    <source>
        <dbReference type="EMBL" id="KAJ8126875.1"/>
    </source>
</evidence>
<keyword evidence="2" id="KW-1185">Reference proteome</keyword>
<reference evidence="1" key="1">
    <citation type="submission" date="2022-12" db="EMBL/GenBank/DDBJ databases">
        <title>Genome Sequence of Lasiodiplodia mahajangana.</title>
        <authorList>
            <person name="Buettner E."/>
        </authorList>
    </citation>
    <scope>NUCLEOTIDE SEQUENCE</scope>
    <source>
        <strain evidence="1">VT137</strain>
    </source>
</reference>
<protein>
    <submittedName>
        <fullName evidence="1">Uncharacterized protein</fullName>
    </submittedName>
</protein>
<comment type="caution">
    <text evidence="1">The sequence shown here is derived from an EMBL/GenBank/DDBJ whole genome shotgun (WGS) entry which is preliminary data.</text>
</comment>
<proteinExistence type="predicted"/>
<dbReference type="Proteomes" id="UP001153332">
    <property type="component" value="Unassembled WGS sequence"/>
</dbReference>
<organism evidence="1 2">
    <name type="scientific">Lasiodiplodia mahajangana</name>
    <dbReference type="NCBI Taxonomy" id="1108764"/>
    <lineage>
        <taxon>Eukaryota</taxon>
        <taxon>Fungi</taxon>
        <taxon>Dikarya</taxon>
        <taxon>Ascomycota</taxon>
        <taxon>Pezizomycotina</taxon>
        <taxon>Dothideomycetes</taxon>
        <taxon>Dothideomycetes incertae sedis</taxon>
        <taxon>Botryosphaeriales</taxon>
        <taxon>Botryosphaeriaceae</taxon>
        <taxon>Lasiodiplodia</taxon>
    </lineage>
</organism>
<gene>
    <name evidence="1" type="ORF">O1611_g6761</name>
</gene>